<name>A0A1I8HFB1_9PLAT</name>
<keyword evidence="2" id="KW-1185">Reference proteome</keyword>
<sequence>GLSVSNYLNNLARIFFAANANWLKTISIPFRSISSALPAAEFRIGWEHSYTRTGKLCRRLLKKLRKQTQDTERHQLFNLLLLISTKQGPTAMAQPGMLISVSFAILVLMLVTNGTHGLFNEDKRGYYWPGMWNFRNADKRGYYWPGMWNFRNADKRGYYWPGMWNFRNADKRGYYWPGMWNFRNADKRGYYWPG</sequence>
<evidence type="ECO:0000256" key="1">
    <source>
        <dbReference type="SAM" id="Phobius"/>
    </source>
</evidence>
<keyword evidence="1" id="KW-0472">Membrane</keyword>
<reference evidence="3" key="1">
    <citation type="submission" date="2016-11" db="UniProtKB">
        <authorList>
            <consortium name="WormBaseParasite"/>
        </authorList>
    </citation>
    <scope>IDENTIFICATION</scope>
</reference>
<dbReference type="AlphaFoldDB" id="A0A1I8HFB1"/>
<proteinExistence type="predicted"/>
<dbReference type="Proteomes" id="UP000095280">
    <property type="component" value="Unplaced"/>
</dbReference>
<feature type="transmembrane region" description="Helical" evidence="1">
    <location>
        <begin position="97"/>
        <end position="119"/>
    </location>
</feature>
<evidence type="ECO:0000313" key="2">
    <source>
        <dbReference type="Proteomes" id="UP000095280"/>
    </source>
</evidence>
<evidence type="ECO:0000313" key="3">
    <source>
        <dbReference type="WBParaSite" id="maker-uti_cns_0005954-snap-gene-0.5-mRNA-1"/>
    </source>
</evidence>
<keyword evidence="1" id="KW-1133">Transmembrane helix</keyword>
<organism evidence="2 3">
    <name type="scientific">Macrostomum lignano</name>
    <dbReference type="NCBI Taxonomy" id="282301"/>
    <lineage>
        <taxon>Eukaryota</taxon>
        <taxon>Metazoa</taxon>
        <taxon>Spiralia</taxon>
        <taxon>Lophotrochozoa</taxon>
        <taxon>Platyhelminthes</taxon>
        <taxon>Rhabditophora</taxon>
        <taxon>Macrostomorpha</taxon>
        <taxon>Macrostomida</taxon>
        <taxon>Macrostomidae</taxon>
        <taxon>Macrostomum</taxon>
    </lineage>
</organism>
<dbReference type="WBParaSite" id="maker-uti_cns_0005954-snap-gene-0.5-mRNA-1">
    <property type="protein sequence ID" value="maker-uti_cns_0005954-snap-gene-0.5-mRNA-1"/>
    <property type="gene ID" value="maker-uti_cns_0005954-snap-gene-0.5"/>
</dbReference>
<keyword evidence="1" id="KW-0812">Transmembrane</keyword>
<protein>
    <submittedName>
        <fullName evidence="3">Salivary secreted protein</fullName>
    </submittedName>
</protein>
<accession>A0A1I8HFB1</accession>